<organism evidence="2 3">
    <name type="scientific">Pocillopora damicornis</name>
    <name type="common">Cauliflower coral</name>
    <name type="synonym">Millepora damicornis</name>
    <dbReference type="NCBI Taxonomy" id="46731"/>
    <lineage>
        <taxon>Eukaryota</taxon>
        <taxon>Metazoa</taxon>
        <taxon>Cnidaria</taxon>
        <taxon>Anthozoa</taxon>
        <taxon>Hexacorallia</taxon>
        <taxon>Scleractinia</taxon>
        <taxon>Astrocoeniina</taxon>
        <taxon>Pocilloporidae</taxon>
        <taxon>Pocillopora</taxon>
    </lineage>
</organism>
<comment type="caution">
    <text evidence="2">The sequence shown here is derived from an EMBL/GenBank/DDBJ whole genome shotgun (WGS) entry which is preliminary data.</text>
</comment>
<evidence type="ECO:0000256" key="1">
    <source>
        <dbReference type="SAM" id="MobiDB-lite"/>
    </source>
</evidence>
<feature type="compositionally biased region" description="Basic and acidic residues" evidence="1">
    <location>
        <begin position="31"/>
        <end position="46"/>
    </location>
</feature>
<dbReference type="AlphaFoldDB" id="A0A3M6U3C1"/>
<keyword evidence="3" id="KW-1185">Reference proteome</keyword>
<feature type="compositionally biased region" description="Polar residues" evidence="1">
    <location>
        <begin position="48"/>
        <end position="57"/>
    </location>
</feature>
<dbReference type="EMBL" id="RCHS01002306">
    <property type="protein sequence ID" value="RMX48193.1"/>
    <property type="molecule type" value="Genomic_DNA"/>
</dbReference>
<feature type="compositionally biased region" description="Basic and acidic residues" evidence="1">
    <location>
        <begin position="144"/>
        <end position="154"/>
    </location>
</feature>
<feature type="region of interest" description="Disordered" evidence="1">
    <location>
        <begin position="1"/>
        <end position="70"/>
    </location>
</feature>
<feature type="region of interest" description="Disordered" evidence="1">
    <location>
        <begin position="118"/>
        <end position="154"/>
    </location>
</feature>
<dbReference type="Proteomes" id="UP000275408">
    <property type="component" value="Unassembled WGS sequence"/>
</dbReference>
<name>A0A3M6U3C1_POCDA</name>
<evidence type="ECO:0000313" key="2">
    <source>
        <dbReference type="EMBL" id="RMX48193.1"/>
    </source>
</evidence>
<reference evidence="2 3" key="1">
    <citation type="journal article" date="2018" name="Sci. Rep.">
        <title>Comparative analysis of the Pocillopora damicornis genome highlights role of immune system in coral evolution.</title>
        <authorList>
            <person name="Cunning R."/>
            <person name="Bay R.A."/>
            <person name="Gillette P."/>
            <person name="Baker A.C."/>
            <person name="Traylor-Knowles N."/>
        </authorList>
    </citation>
    <scope>NUCLEOTIDE SEQUENCE [LARGE SCALE GENOMIC DNA]</scope>
    <source>
        <strain evidence="2">RSMAS</strain>
        <tissue evidence="2">Whole animal</tissue>
    </source>
</reference>
<protein>
    <submittedName>
        <fullName evidence="2">Uncharacterized protein</fullName>
    </submittedName>
</protein>
<sequence length="154" mass="17487">MGSFSSKVLASRDNRSSRQRFETEENGGEMGEGRTEQQDEMAKEDNQECPSTSRQENSPPPRVRQSFSWLVDTPVILTTTGKEQKAKGKKCTEGKEKANYVLKYNNGNYLKSFEHFTDVPSSKTSSARQPKLLEPRAPTGKQMNVERSRHEKNK</sequence>
<feature type="compositionally biased region" description="Polar residues" evidence="1">
    <location>
        <begin position="119"/>
        <end position="128"/>
    </location>
</feature>
<gene>
    <name evidence="2" type="ORF">pdam_00015386</name>
</gene>
<proteinExistence type="predicted"/>
<evidence type="ECO:0000313" key="3">
    <source>
        <dbReference type="Proteomes" id="UP000275408"/>
    </source>
</evidence>
<feature type="compositionally biased region" description="Basic and acidic residues" evidence="1">
    <location>
        <begin position="10"/>
        <end position="23"/>
    </location>
</feature>
<accession>A0A3M6U3C1</accession>